<dbReference type="InterPro" id="IPR052626">
    <property type="entry name" value="SWT1_Regulator"/>
</dbReference>
<comment type="caution">
    <text evidence="3">The sequence shown here is derived from an EMBL/GenBank/DDBJ whole genome shotgun (WGS) entry which is preliminary data.</text>
</comment>
<dbReference type="EMBL" id="CAJVPV010000006">
    <property type="protein sequence ID" value="CAG8437503.1"/>
    <property type="molecule type" value="Genomic_DNA"/>
</dbReference>
<name>A0A9N8YLQ6_9GLOM</name>
<dbReference type="AlphaFoldDB" id="A0A9N8YLQ6"/>
<evidence type="ECO:0000256" key="1">
    <source>
        <dbReference type="SAM" id="MobiDB-lite"/>
    </source>
</evidence>
<dbReference type="GO" id="GO:0005634">
    <property type="term" value="C:nucleus"/>
    <property type="evidence" value="ECO:0007669"/>
    <property type="project" value="TreeGrafter"/>
</dbReference>
<dbReference type="Proteomes" id="UP000789342">
    <property type="component" value="Unassembled WGS sequence"/>
</dbReference>
<dbReference type="Pfam" id="PF13638">
    <property type="entry name" value="PIN_4"/>
    <property type="match status" value="1"/>
</dbReference>
<dbReference type="InterPro" id="IPR002716">
    <property type="entry name" value="PIN_dom"/>
</dbReference>
<evidence type="ECO:0000313" key="4">
    <source>
        <dbReference type="Proteomes" id="UP000789342"/>
    </source>
</evidence>
<keyword evidence="4" id="KW-1185">Reference proteome</keyword>
<dbReference type="PANTHER" id="PTHR16161">
    <property type="entry name" value="TRANSCRIPTIONAL PROTEIN SWT1"/>
    <property type="match status" value="1"/>
</dbReference>
<protein>
    <submittedName>
        <fullName evidence="3">1710_t:CDS:1</fullName>
    </submittedName>
</protein>
<gene>
    <name evidence="3" type="ORF">AMORRO_LOCUS18</name>
</gene>
<dbReference type="OrthoDB" id="2017974at2759"/>
<accession>A0A9N8YLQ6</accession>
<organism evidence="3 4">
    <name type="scientific">Acaulospora morrowiae</name>
    <dbReference type="NCBI Taxonomy" id="94023"/>
    <lineage>
        <taxon>Eukaryota</taxon>
        <taxon>Fungi</taxon>
        <taxon>Fungi incertae sedis</taxon>
        <taxon>Mucoromycota</taxon>
        <taxon>Glomeromycotina</taxon>
        <taxon>Glomeromycetes</taxon>
        <taxon>Diversisporales</taxon>
        <taxon>Acaulosporaceae</taxon>
        <taxon>Acaulospora</taxon>
    </lineage>
</organism>
<evidence type="ECO:0000313" key="3">
    <source>
        <dbReference type="EMBL" id="CAG8437503.1"/>
    </source>
</evidence>
<feature type="domain" description="PIN" evidence="2">
    <location>
        <begin position="62"/>
        <end position="157"/>
    </location>
</feature>
<dbReference type="PANTHER" id="PTHR16161:SF0">
    <property type="entry name" value="TRANSCRIPTIONAL PROTEIN SWT1"/>
    <property type="match status" value="1"/>
</dbReference>
<evidence type="ECO:0000259" key="2">
    <source>
        <dbReference type="Pfam" id="PF13638"/>
    </source>
</evidence>
<reference evidence="3" key="1">
    <citation type="submission" date="2021-06" db="EMBL/GenBank/DDBJ databases">
        <authorList>
            <person name="Kallberg Y."/>
            <person name="Tangrot J."/>
            <person name="Rosling A."/>
        </authorList>
    </citation>
    <scope>NUCLEOTIDE SEQUENCE</scope>
    <source>
        <strain evidence="3">CL551</strain>
    </source>
</reference>
<dbReference type="Gene3D" id="3.40.50.1010">
    <property type="entry name" value="5'-nuclease"/>
    <property type="match status" value="1"/>
</dbReference>
<feature type="region of interest" description="Disordered" evidence="1">
    <location>
        <begin position="335"/>
        <end position="362"/>
    </location>
</feature>
<proteinExistence type="predicted"/>
<sequence>MADEEACVFMDIDDEWTLQDITLQIEEFRKDKSLEVNYESSSAALSPETLLISRESPSMPYVVVDTNFLISHLAFLKTLIQEYAKKNRLLIIIPWIVLQELDGLKSRPMKSYDFSNGIQPDLQKLAQNAIYFLHNCLVDKVDGIRGQRLDEKMEKHEIFSSENLESNNSFVERQKSVCQSYELSTASYKNEGGSDGIIRKIFSLKPYSNKIITKRDDIMKTLPRFHETHSINRLERHSNPDVVYKKESENFIEDTDIIMMDCDDTLQNISSTTQNSEHCVLIQISSTLNDSVPSEVTLGPQFRSQNSEQLQSSSNCHNDLFDSVSSSLYDSIHATSNRKSNVQRDKTDDQYSAVTPHSLTADNSKRGIPISSSLYASIHAPKNFGSSEISAIGSINKVQEAEIVSMMISKIPAIPTGILSKNIGSCHKQLIDKIMFDLQTFLPPAMLFHFQNNFGQDWTYIINEPQPWSLYTMIKFIDRYWMTVFSDIFQKSRKIQEITISNLLYFIRACQHQGINGFTIQELQQFIQNSEIVLTMLYDGVEGTWSIFERSKMIRSWWGEFVNSVST</sequence>
<feature type="compositionally biased region" description="Polar residues" evidence="1">
    <location>
        <begin position="350"/>
        <end position="362"/>
    </location>
</feature>